<organism evidence="2 3">
    <name type="scientific">Nocardioides panacis</name>
    <dbReference type="NCBI Taxonomy" id="2849501"/>
    <lineage>
        <taxon>Bacteria</taxon>
        <taxon>Bacillati</taxon>
        <taxon>Actinomycetota</taxon>
        <taxon>Actinomycetes</taxon>
        <taxon>Propionibacteriales</taxon>
        <taxon>Nocardioidaceae</taxon>
        <taxon>Nocardioides</taxon>
    </lineage>
</organism>
<dbReference type="InterPro" id="IPR058548">
    <property type="entry name" value="MlaB-like_STAS"/>
</dbReference>
<dbReference type="CDD" id="cd07043">
    <property type="entry name" value="STAS_anti-anti-sigma_factors"/>
    <property type="match status" value="1"/>
</dbReference>
<proteinExistence type="predicted"/>
<sequence>MVTSEDDVVSIPIGGEVDLVNRDQLQSCLAKIDLAGVRLVHLDLGQLTFCDSAGSGHLVAFEGRARAAGCVVQARDVKPIVRKVMDLVGTGIG</sequence>
<protein>
    <submittedName>
        <fullName evidence="2">STAS domain-containing protein</fullName>
    </submittedName>
</protein>
<dbReference type="EMBL" id="CP077062">
    <property type="protein sequence ID" value="QWZ08641.1"/>
    <property type="molecule type" value="Genomic_DNA"/>
</dbReference>
<dbReference type="InterPro" id="IPR002645">
    <property type="entry name" value="STAS_dom"/>
</dbReference>
<accession>A0A975SZC5</accession>
<dbReference type="AlphaFoldDB" id="A0A975SZC5"/>
<evidence type="ECO:0000259" key="1">
    <source>
        <dbReference type="PROSITE" id="PS50801"/>
    </source>
</evidence>
<evidence type="ECO:0000313" key="3">
    <source>
        <dbReference type="Proteomes" id="UP000683575"/>
    </source>
</evidence>
<name>A0A975SZC5_9ACTN</name>
<dbReference type="Pfam" id="PF13466">
    <property type="entry name" value="STAS_2"/>
    <property type="match status" value="1"/>
</dbReference>
<keyword evidence="3" id="KW-1185">Reference proteome</keyword>
<dbReference type="RefSeq" id="WP_216940251.1">
    <property type="nucleotide sequence ID" value="NZ_CP077062.1"/>
</dbReference>
<dbReference type="KEGG" id="nps:KRR39_01900"/>
<dbReference type="Proteomes" id="UP000683575">
    <property type="component" value="Chromosome"/>
</dbReference>
<dbReference type="PROSITE" id="PS50801">
    <property type="entry name" value="STAS"/>
    <property type="match status" value="1"/>
</dbReference>
<evidence type="ECO:0000313" key="2">
    <source>
        <dbReference type="EMBL" id="QWZ08641.1"/>
    </source>
</evidence>
<reference evidence="2" key="1">
    <citation type="submission" date="2021-06" db="EMBL/GenBank/DDBJ databases">
        <title>Complete genome sequence of Nocardioides sp. G188.</title>
        <authorList>
            <person name="Im W.-T."/>
        </authorList>
    </citation>
    <scope>NUCLEOTIDE SEQUENCE</scope>
    <source>
        <strain evidence="2">G188</strain>
    </source>
</reference>
<feature type="domain" description="STAS" evidence="1">
    <location>
        <begin position="1"/>
        <end position="93"/>
    </location>
</feature>
<gene>
    <name evidence="2" type="ORF">KRR39_01900</name>
</gene>